<feature type="region of interest" description="Disordered" evidence="1">
    <location>
        <begin position="42"/>
        <end position="75"/>
    </location>
</feature>
<reference evidence="2" key="1">
    <citation type="submission" date="2021-01" db="EMBL/GenBank/DDBJ databases">
        <authorList>
            <person name="Eckstrom K.M.E."/>
        </authorList>
    </citation>
    <scope>NUCLEOTIDE SEQUENCE</scope>
    <source>
        <strain evidence="2">UVCC 0001</strain>
    </source>
</reference>
<gene>
    <name evidence="2" type="ORF">QBZ16_000087</name>
</gene>
<comment type="caution">
    <text evidence="2">The sequence shown here is derived from an EMBL/GenBank/DDBJ whole genome shotgun (WGS) entry which is preliminary data.</text>
</comment>
<proteinExistence type="predicted"/>
<evidence type="ECO:0000313" key="2">
    <source>
        <dbReference type="EMBL" id="KAK2080234.1"/>
    </source>
</evidence>
<keyword evidence="3" id="KW-1185">Reference proteome</keyword>
<accession>A0AAD9MII6</accession>
<protein>
    <submittedName>
        <fullName evidence="2">Uncharacterized protein</fullName>
    </submittedName>
</protein>
<evidence type="ECO:0000256" key="1">
    <source>
        <dbReference type="SAM" id="MobiDB-lite"/>
    </source>
</evidence>
<evidence type="ECO:0000313" key="3">
    <source>
        <dbReference type="Proteomes" id="UP001255856"/>
    </source>
</evidence>
<feature type="compositionally biased region" description="Low complexity" evidence="1">
    <location>
        <begin position="42"/>
        <end position="52"/>
    </location>
</feature>
<organism evidence="2 3">
    <name type="scientific">Prototheca wickerhamii</name>
    <dbReference type="NCBI Taxonomy" id="3111"/>
    <lineage>
        <taxon>Eukaryota</taxon>
        <taxon>Viridiplantae</taxon>
        <taxon>Chlorophyta</taxon>
        <taxon>core chlorophytes</taxon>
        <taxon>Trebouxiophyceae</taxon>
        <taxon>Chlorellales</taxon>
        <taxon>Chlorellaceae</taxon>
        <taxon>Prototheca</taxon>
    </lineage>
</organism>
<dbReference type="AlphaFoldDB" id="A0AAD9MII6"/>
<dbReference type="Proteomes" id="UP001255856">
    <property type="component" value="Unassembled WGS sequence"/>
</dbReference>
<name>A0AAD9MII6_PROWI</name>
<dbReference type="EMBL" id="JASFZW010000001">
    <property type="protein sequence ID" value="KAK2080234.1"/>
    <property type="molecule type" value="Genomic_DNA"/>
</dbReference>
<sequence>MGKNAPVPETSASQISWQANPIALESVLDDAGLWEQLTARSLAAAPAATARSQRSVSAASPPQKAQRRPEPRPAALDVSLTESAWHRALDGAAPGSLEATQDWLVPESTPGSRPTAPLTDSTWSAELPADLFQLAAMEMPML</sequence>